<name>A0ABU9UBU1_9SPIR</name>
<dbReference type="RefSeq" id="WP_420069574.1">
    <property type="nucleotide sequence ID" value="NZ_JBCHKQ010000002.1"/>
</dbReference>
<dbReference type="Pfam" id="PF01758">
    <property type="entry name" value="SBF"/>
    <property type="match status" value="1"/>
</dbReference>
<evidence type="ECO:0000256" key="4">
    <source>
        <dbReference type="ARBA" id="ARBA00022475"/>
    </source>
</evidence>
<feature type="transmembrane region" description="Helical" evidence="8">
    <location>
        <begin position="135"/>
        <end position="158"/>
    </location>
</feature>
<feature type="transmembrane region" description="Helical" evidence="8">
    <location>
        <begin position="239"/>
        <end position="260"/>
    </location>
</feature>
<feature type="transmembrane region" description="Helical" evidence="8">
    <location>
        <begin position="207"/>
        <end position="227"/>
    </location>
</feature>
<feature type="transmembrane region" description="Helical" evidence="8">
    <location>
        <begin position="43"/>
        <end position="65"/>
    </location>
</feature>
<dbReference type="PANTHER" id="PTHR43057">
    <property type="entry name" value="ARSENITE EFFLUX TRANSPORTER"/>
    <property type="match status" value="1"/>
</dbReference>
<evidence type="ECO:0000256" key="6">
    <source>
        <dbReference type="ARBA" id="ARBA00022989"/>
    </source>
</evidence>
<evidence type="ECO:0000313" key="10">
    <source>
        <dbReference type="Proteomes" id="UP001466331"/>
    </source>
</evidence>
<keyword evidence="10" id="KW-1185">Reference proteome</keyword>
<evidence type="ECO:0000313" key="9">
    <source>
        <dbReference type="EMBL" id="MEM5948128.1"/>
    </source>
</evidence>
<evidence type="ECO:0000256" key="5">
    <source>
        <dbReference type="ARBA" id="ARBA00022692"/>
    </source>
</evidence>
<gene>
    <name evidence="9" type="ORF">WKV44_06200</name>
</gene>
<dbReference type="InterPro" id="IPR038770">
    <property type="entry name" value="Na+/solute_symporter_sf"/>
</dbReference>
<feature type="transmembrane region" description="Helical" evidence="8">
    <location>
        <begin position="15"/>
        <end position="37"/>
    </location>
</feature>
<evidence type="ECO:0000256" key="1">
    <source>
        <dbReference type="ARBA" id="ARBA00004651"/>
    </source>
</evidence>
<dbReference type="EMBL" id="JBCHKQ010000002">
    <property type="protein sequence ID" value="MEM5948128.1"/>
    <property type="molecule type" value="Genomic_DNA"/>
</dbReference>
<comment type="caution">
    <text evidence="9">The sequence shown here is derived from an EMBL/GenBank/DDBJ whole genome shotgun (WGS) entry which is preliminary data.</text>
</comment>
<evidence type="ECO:0000256" key="3">
    <source>
        <dbReference type="ARBA" id="ARBA00022448"/>
    </source>
</evidence>
<dbReference type="Gene3D" id="1.20.1530.20">
    <property type="match status" value="1"/>
</dbReference>
<sequence length="331" mass="37117">MDMIQRLTEHLKKNLMWYALLSIAVGWSLGVLFPGFVVANKSVLSVLITVFVFMMIYPMMINLNLEKIPGVLKKPKPIIMTVLYNFVITPLISILLVKLFIHDQEIALGFMLVMLIPGSSMSLGYTGLVEGGLEIATVAMGFIFVLIPIFLPFFIHILGKAYNIAIPLGLLLKTVVLVLIVPMFAGDITRRIIIKSKGENGFKKIKPLFSFISMITMLFMVTLIFMLKAPVLFKNWTVVVNLAFVTLIYLAIMFPLMTVVNKLFKIDYKEHMAIAFLSTGKNNGTAIAIAMLAFSAMVAIPAAILPLFQIIFSIAYVHLHKKIREYFDRGM</sequence>
<accession>A0ABU9UBU1</accession>
<evidence type="ECO:0000256" key="8">
    <source>
        <dbReference type="SAM" id="Phobius"/>
    </source>
</evidence>
<keyword evidence="3" id="KW-0813">Transport</keyword>
<dbReference type="PANTHER" id="PTHR43057:SF1">
    <property type="entry name" value="ARSENICAL-RESISTANCE PROTEIN 3"/>
    <property type="match status" value="1"/>
</dbReference>
<keyword evidence="7 8" id="KW-0472">Membrane</keyword>
<dbReference type="InterPro" id="IPR002657">
    <property type="entry name" value="BilAc:Na_symport/Acr3"/>
</dbReference>
<feature type="transmembrane region" description="Helical" evidence="8">
    <location>
        <begin position="300"/>
        <end position="319"/>
    </location>
</feature>
<keyword evidence="6 8" id="KW-1133">Transmembrane helix</keyword>
<comment type="similarity">
    <text evidence="2">Belongs to the arsenical resistance-3 (ACR3) (TC 2.A.59) family.</text>
</comment>
<keyword evidence="4" id="KW-1003">Cell membrane</keyword>
<protein>
    <submittedName>
        <fullName evidence="9">Bile acid:sodium symporter</fullName>
    </submittedName>
</protein>
<dbReference type="InterPro" id="IPR004706">
    <property type="entry name" value="Arsenical-R_Acr3"/>
</dbReference>
<comment type="subcellular location">
    <subcellularLocation>
        <location evidence="1">Cell membrane</location>
        <topology evidence="1">Multi-pass membrane protein</topology>
    </subcellularLocation>
</comment>
<reference evidence="9 10" key="1">
    <citation type="submission" date="2024-03" db="EMBL/GenBank/DDBJ databases">
        <title>Ignisphaera cupida sp. nov., a hyperthermophilic hydrolytic archaeon from a hot spring of Kamchatka, and proposal of Ignisphaeraceae fam. nov.</title>
        <authorList>
            <person name="Podosokorskaya O.A."/>
            <person name="Elcheninov A.G."/>
            <person name="Maltseva A.I."/>
            <person name="Zayulina K.S."/>
            <person name="Novikov A."/>
            <person name="Merkel A.Y."/>
        </authorList>
    </citation>
    <scope>NUCLEOTIDE SEQUENCE [LARGE SCALE GENOMIC DNA]</scope>
    <source>
        <strain evidence="9 10">38H-sp</strain>
    </source>
</reference>
<feature type="transmembrane region" description="Helical" evidence="8">
    <location>
        <begin position="164"/>
        <end position="186"/>
    </location>
</feature>
<dbReference type="Proteomes" id="UP001466331">
    <property type="component" value="Unassembled WGS sequence"/>
</dbReference>
<evidence type="ECO:0000256" key="2">
    <source>
        <dbReference type="ARBA" id="ARBA00010110"/>
    </source>
</evidence>
<feature type="transmembrane region" description="Helical" evidence="8">
    <location>
        <begin position="77"/>
        <end position="101"/>
    </location>
</feature>
<feature type="transmembrane region" description="Helical" evidence="8">
    <location>
        <begin position="107"/>
        <end position="128"/>
    </location>
</feature>
<organism evidence="9 10">
    <name type="scientific">Rarispira pelagica</name>
    <dbReference type="NCBI Taxonomy" id="3141764"/>
    <lineage>
        <taxon>Bacteria</taxon>
        <taxon>Pseudomonadati</taxon>
        <taxon>Spirochaetota</taxon>
        <taxon>Spirochaetia</taxon>
        <taxon>Winmispirales</taxon>
        <taxon>Winmispiraceae</taxon>
        <taxon>Rarispira</taxon>
    </lineage>
</organism>
<proteinExistence type="inferred from homology"/>
<evidence type="ECO:0000256" key="7">
    <source>
        <dbReference type="ARBA" id="ARBA00023136"/>
    </source>
</evidence>
<keyword evidence="5 8" id="KW-0812">Transmembrane</keyword>